<dbReference type="GeneID" id="87954121"/>
<organism evidence="2 3">
    <name type="scientific">Kwoniella shivajii</name>
    <dbReference type="NCBI Taxonomy" id="564305"/>
    <lineage>
        <taxon>Eukaryota</taxon>
        <taxon>Fungi</taxon>
        <taxon>Dikarya</taxon>
        <taxon>Basidiomycota</taxon>
        <taxon>Agaricomycotina</taxon>
        <taxon>Tremellomycetes</taxon>
        <taxon>Tremellales</taxon>
        <taxon>Cryptococcaceae</taxon>
        <taxon>Kwoniella</taxon>
    </lineage>
</organism>
<evidence type="ECO:0000313" key="3">
    <source>
        <dbReference type="Proteomes" id="UP001329825"/>
    </source>
</evidence>
<reference evidence="2 3" key="1">
    <citation type="submission" date="2024-01" db="EMBL/GenBank/DDBJ databases">
        <title>Comparative genomics of Cryptococcus and Kwoniella reveals pathogenesis evolution and contrasting modes of karyotype evolution via chromosome fusion or intercentromeric recombination.</title>
        <authorList>
            <person name="Coelho M.A."/>
            <person name="David-Palma M."/>
            <person name="Shea T."/>
            <person name="Bowers K."/>
            <person name="McGinley-Smith S."/>
            <person name="Mohammad A.W."/>
            <person name="Gnirke A."/>
            <person name="Yurkov A.M."/>
            <person name="Nowrousian M."/>
            <person name="Sun S."/>
            <person name="Cuomo C.A."/>
            <person name="Heitman J."/>
        </authorList>
    </citation>
    <scope>NUCLEOTIDE SEQUENCE [LARGE SCALE GENOMIC DNA]</scope>
    <source>
        <strain evidence="2">CBS 11374</strain>
    </source>
</reference>
<evidence type="ECO:0000313" key="2">
    <source>
        <dbReference type="EMBL" id="WRT65048.1"/>
    </source>
</evidence>
<accession>A0ABZ1CTG6</accession>
<gene>
    <name evidence="2" type="ORF">IL334_001990</name>
</gene>
<dbReference type="EMBL" id="CP141882">
    <property type="protein sequence ID" value="WRT65048.1"/>
    <property type="molecule type" value="Genomic_DNA"/>
</dbReference>
<feature type="region of interest" description="Disordered" evidence="1">
    <location>
        <begin position="515"/>
        <end position="534"/>
    </location>
</feature>
<evidence type="ECO:0000256" key="1">
    <source>
        <dbReference type="SAM" id="MobiDB-lite"/>
    </source>
</evidence>
<feature type="region of interest" description="Disordered" evidence="1">
    <location>
        <begin position="396"/>
        <end position="422"/>
    </location>
</feature>
<sequence>MPFDPLVITSPRTPSALLASLILSPRIGDSFSPTSSSSVPQPILSILSPLLPSYSGIPSKVTRPPTPLPCPRPFPFPSPGPSSDSGILRKYGFPDPDHCSPTNLPKVTYRRLTNLESLQIALLISRQFYPHRNHPKELMKVSIDLAGKLDQVGVKWDKKRKIMGMHLRGLWDVSGGGKGSVDCLNLYIQGSFVTTAEVPHPLDTTPLAIPLAPEHVYPPLDHSIQAGLLTALPMNMEHERQQPILTHKKSSMSISLSRRPSFAHHRSSNGPGHDIGHRSSINSLTSIIARPLKRNRESSFTATTTPALVPFIDPFNPGAAIKNNGNGNGNGNGIGTDTRDNNHINNESAFHERPSIDISRCTNDPNDNLPNTNNHDMHSFSFSQGHTLTHAHARPGFELHEGQRVDAKELERERRKERWRERKKRVALRIRVDGSLPHPHSGYSTARTARTARARRVAQTPMTSRSTHLIQPYSAISAPVKSAHSYSLANKRRKRRFNLSFDLQLRVGNKRYSLGKERQPKSARRLNFGGYEMR</sequence>
<feature type="region of interest" description="Disordered" evidence="1">
    <location>
        <begin position="260"/>
        <end position="280"/>
    </location>
</feature>
<feature type="region of interest" description="Disordered" evidence="1">
    <location>
        <begin position="357"/>
        <end position="381"/>
    </location>
</feature>
<feature type="compositionally biased region" description="Low complexity" evidence="1">
    <location>
        <begin position="362"/>
        <end position="374"/>
    </location>
</feature>
<dbReference type="Proteomes" id="UP001329825">
    <property type="component" value="Chromosome 2"/>
</dbReference>
<protein>
    <submittedName>
        <fullName evidence="2">Uncharacterized protein</fullName>
    </submittedName>
</protein>
<proteinExistence type="predicted"/>
<keyword evidence="3" id="KW-1185">Reference proteome</keyword>
<feature type="compositionally biased region" description="Basic and acidic residues" evidence="1">
    <location>
        <begin position="396"/>
        <end position="420"/>
    </location>
</feature>
<dbReference type="RefSeq" id="XP_062789788.1">
    <property type="nucleotide sequence ID" value="XM_062933737.1"/>
</dbReference>
<name>A0ABZ1CTG6_9TREE</name>